<proteinExistence type="predicted"/>
<feature type="region of interest" description="Disordered" evidence="1">
    <location>
        <begin position="31"/>
        <end position="53"/>
    </location>
</feature>
<evidence type="ECO:0000313" key="3">
    <source>
        <dbReference type="Proteomes" id="UP000460221"/>
    </source>
</evidence>
<dbReference type="EMBL" id="WLYK01000006">
    <property type="protein sequence ID" value="MTD15443.1"/>
    <property type="molecule type" value="Genomic_DNA"/>
</dbReference>
<sequence length="229" mass="24709">MIPRIAPPRYRGDGWAVSPVVWPTIGDRHPTGRARPCEPWAGDPGEEHSRAAWPGHGRLRNVLRVSASTSAGHPAGFAAAVVREEGRWRVSMLDDELVDDLDGLLTALRRLGATGAVFGMVAVDDEFFVVVRPVPGGAGLLVSDATAALDYDIAADALDLLDVPLPEDDEIDDEPWPEGDLAVLADLGVPEQEMTLIVGEDDLYPDEQLRLIAQRCGFADQFDALLEKA</sequence>
<keyword evidence="3" id="KW-1185">Reference proteome</keyword>
<dbReference type="AlphaFoldDB" id="A0A7K1FQB8"/>
<comment type="caution">
    <text evidence="2">The sequence shown here is derived from an EMBL/GenBank/DDBJ whole genome shotgun (WGS) entry which is preliminary data.</text>
</comment>
<gene>
    <name evidence="2" type="ORF">GIS00_16020</name>
</gene>
<dbReference type="NCBIfam" id="TIGR03941">
    <property type="entry name" value="tRNA_deam_assoc"/>
    <property type="match status" value="1"/>
</dbReference>
<accession>A0A7K1FQB8</accession>
<evidence type="ECO:0000256" key="1">
    <source>
        <dbReference type="SAM" id="MobiDB-lite"/>
    </source>
</evidence>
<organism evidence="2 3">
    <name type="scientific">Nakamurella alba</name>
    <dbReference type="NCBI Taxonomy" id="2665158"/>
    <lineage>
        <taxon>Bacteria</taxon>
        <taxon>Bacillati</taxon>
        <taxon>Actinomycetota</taxon>
        <taxon>Actinomycetes</taxon>
        <taxon>Nakamurellales</taxon>
        <taxon>Nakamurellaceae</taxon>
        <taxon>Nakamurella</taxon>
    </lineage>
</organism>
<dbReference type="Proteomes" id="UP000460221">
    <property type="component" value="Unassembled WGS sequence"/>
</dbReference>
<name>A0A7K1FQB8_9ACTN</name>
<dbReference type="InterPro" id="IPR023869">
    <property type="entry name" value="tRNA_Adeno_NH3ase_assoc_put"/>
</dbReference>
<reference evidence="2 3" key="1">
    <citation type="submission" date="2019-11" db="EMBL/GenBank/DDBJ databases">
        <authorList>
            <person name="Jiang L.-Q."/>
        </authorList>
    </citation>
    <scope>NUCLEOTIDE SEQUENCE [LARGE SCALE GENOMIC DNA]</scope>
    <source>
        <strain evidence="2 3">YIM 132087</strain>
    </source>
</reference>
<protein>
    <submittedName>
        <fullName evidence="2">tRNA adenosine deaminase</fullName>
    </submittedName>
</protein>
<evidence type="ECO:0000313" key="2">
    <source>
        <dbReference type="EMBL" id="MTD15443.1"/>
    </source>
</evidence>